<dbReference type="SUPFAM" id="SSF55961">
    <property type="entry name" value="Bet v1-like"/>
    <property type="match status" value="1"/>
</dbReference>
<accession>A0AAE0DL00</accession>
<name>A0AAE0DL00_9LECA</name>
<protein>
    <recommendedName>
        <fullName evidence="1">Coenzyme Q-binding protein COQ10 START domain-containing protein</fullName>
    </recommendedName>
</protein>
<evidence type="ECO:0000313" key="3">
    <source>
        <dbReference type="Proteomes" id="UP001276659"/>
    </source>
</evidence>
<proteinExistence type="predicted"/>
<evidence type="ECO:0000313" key="2">
    <source>
        <dbReference type="EMBL" id="KAK3173170.1"/>
    </source>
</evidence>
<reference evidence="2" key="1">
    <citation type="submission" date="2022-11" db="EMBL/GenBank/DDBJ databases">
        <title>Chromosomal genome sequence assembly and mating type (MAT) locus characterization of the leprose asexual lichenized fungus Lepraria neglecta (Nyl.) Erichsen.</title>
        <authorList>
            <person name="Allen J.L."/>
            <person name="Pfeffer B."/>
        </authorList>
    </citation>
    <scope>NUCLEOTIDE SEQUENCE</scope>
    <source>
        <strain evidence="2">Allen 5258</strain>
    </source>
</reference>
<dbReference type="EMBL" id="JASNWA010000007">
    <property type="protein sequence ID" value="KAK3173170.1"/>
    <property type="molecule type" value="Genomic_DNA"/>
</dbReference>
<evidence type="ECO:0000259" key="1">
    <source>
        <dbReference type="Pfam" id="PF03364"/>
    </source>
</evidence>
<dbReference type="AlphaFoldDB" id="A0AAE0DL00"/>
<gene>
    <name evidence="2" type="ORF">OEA41_006499</name>
</gene>
<dbReference type="InterPro" id="IPR023393">
    <property type="entry name" value="START-like_dom_sf"/>
</dbReference>
<dbReference type="Proteomes" id="UP001276659">
    <property type="component" value="Unassembled WGS sequence"/>
</dbReference>
<dbReference type="Gene3D" id="3.30.530.20">
    <property type="match status" value="2"/>
</dbReference>
<dbReference type="InterPro" id="IPR005031">
    <property type="entry name" value="COQ10_START"/>
</dbReference>
<keyword evidence="3" id="KW-1185">Reference proteome</keyword>
<dbReference type="CDD" id="cd07822">
    <property type="entry name" value="SRPBCC_4"/>
    <property type="match status" value="1"/>
</dbReference>
<organism evidence="2 3">
    <name type="scientific">Lepraria neglecta</name>
    <dbReference type="NCBI Taxonomy" id="209136"/>
    <lineage>
        <taxon>Eukaryota</taxon>
        <taxon>Fungi</taxon>
        <taxon>Dikarya</taxon>
        <taxon>Ascomycota</taxon>
        <taxon>Pezizomycotina</taxon>
        <taxon>Lecanoromycetes</taxon>
        <taxon>OSLEUM clade</taxon>
        <taxon>Lecanoromycetidae</taxon>
        <taxon>Lecanorales</taxon>
        <taxon>Lecanorineae</taxon>
        <taxon>Stereocaulaceae</taxon>
        <taxon>Lepraria</taxon>
    </lineage>
</organism>
<feature type="domain" description="Coenzyme Q-binding protein COQ10 START" evidence="1">
    <location>
        <begin position="29"/>
        <end position="105"/>
    </location>
</feature>
<sequence>MAWPPANGLTTQRVPRKDVILPIYASTTVAAPASLVWSTLRDLSAFPTWNSFCPSATIHSQPKDVPQTEANLLHFDTSFTFNVVMDASKPSKVTPTQCRVTDFSTPEAHSGYIPADILKEDGTYEADLGKVYRIAWTTEGGFVARGLRSERFHEIIVLGEGQCEVRTWECQGGVLARAVKYYYKDTLKKKFAKWCEDLKREAEKRANNGATG</sequence>
<comment type="caution">
    <text evidence="2">The sequence shown here is derived from an EMBL/GenBank/DDBJ whole genome shotgun (WGS) entry which is preliminary data.</text>
</comment>
<dbReference type="Pfam" id="PF03364">
    <property type="entry name" value="Polyketide_cyc"/>
    <property type="match status" value="1"/>
</dbReference>